<comment type="caution">
    <text evidence="1">The sequence shown here is derived from an EMBL/GenBank/DDBJ whole genome shotgun (WGS) entry which is preliminary data.</text>
</comment>
<dbReference type="AlphaFoldDB" id="A0A6A7RWI8"/>
<evidence type="ECO:0000313" key="2">
    <source>
        <dbReference type="Proteomes" id="UP000342300"/>
    </source>
</evidence>
<sequence>MPTNRINATLTPEQLEKAKAALAALSEALPFLIDLSNEERTAMAKFGEANRSFVVKALAIAEAHPEILPGSLSLEEFRSDVGLVEALYPIRHGVETLARRIDDSYFAAGSEAYVSALLVYQYAKVHNVHTGALEGTLDDLGRRFARKTRKGTEAA</sequence>
<dbReference type="EMBL" id="PDHS01000392">
    <property type="protein sequence ID" value="MQM31843.1"/>
    <property type="molecule type" value="Genomic_DNA"/>
</dbReference>
<proteinExistence type="predicted"/>
<name>A0A6A7RWI8_9PROT</name>
<dbReference type="Proteomes" id="UP000342300">
    <property type="component" value="Unassembled WGS sequence"/>
</dbReference>
<organism evidence="1 2">
    <name type="scientific">Candidatus Accumulibacter phosphatis</name>
    <dbReference type="NCBI Taxonomy" id="327160"/>
    <lineage>
        <taxon>Bacteria</taxon>
        <taxon>Pseudomonadati</taxon>
        <taxon>Pseudomonadota</taxon>
        <taxon>Betaproteobacteria</taxon>
        <taxon>Candidatus Accumulibacter</taxon>
    </lineage>
</organism>
<reference evidence="1 2" key="1">
    <citation type="submission" date="2017-09" db="EMBL/GenBank/DDBJ databases">
        <title>Metagenomic Analysis Reveals Denitrifying Candidatus Accumulibacter and Flanking Population as a Source of N2O.</title>
        <authorList>
            <person name="Gao H."/>
            <person name="Mao Y."/>
            <person name="Zhao X."/>
            <person name="Liu W.-T."/>
            <person name="Zhang T."/>
            <person name="Wells G."/>
        </authorList>
    </citation>
    <scope>NUCLEOTIDE SEQUENCE [LARGE SCALE GENOMIC DNA]</scope>
    <source>
        <strain evidence="1">CANDO_2_IC</strain>
    </source>
</reference>
<protein>
    <submittedName>
        <fullName evidence="1">Uncharacterized protein</fullName>
    </submittedName>
</protein>
<evidence type="ECO:0000313" key="1">
    <source>
        <dbReference type="EMBL" id="MQM31843.1"/>
    </source>
</evidence>
<gene>
    <name evidence="1" type="ORF">CRU78_15520</name>
</gene>
<accession>A0A6A7RWI8</accession>